<organism evidence="1 2">
    <name type="scientific">Eretmocerus hayati</name>
    <dbReference type="NCBI Taxonomy" id="131215"/>
    <lineage>
        <taxon>Eukaryota</taxon>
        <taxon>Metazoa</taxon>
        <taxon>Ecdysozoa</taxon>
        <taxon>Arthropoda</taxon>
        <taxon>Hexapoda</taxon>
        <taxon>Insecta</taxon>
        <taxon>Pterygota</taxon>
        <taxon>Neoptera</taxon>
        <taxon>Endopterygota</taxon>
        <taxon>Hymenoptera</taxon>
        <taxon>Apocrita</taxon>
        <taxon>Proctotrupomorpha</taxon>
        <taxon>Chalcidoidea</taxon>
        <taxon>Aphelinidae</taxon>
        <taxon>Aphelininae</taxon>
        <taxon>Eretmocerus</taxon>
    </lineage>
</organism>
<dbReference type="Proteomes" id="UP001239111">
    <property type="component" value="Chromosome 3"/>
</dbReference>
<name>A0ACC2NSL6_9HYME</name>
<evidence type="ECO:0000313" key="1">
    <source>
        <dbReference type="EMBL" id="KAJ8672540.1"/>
    </source>
</evidence>
<reference evidence="1" key="1">
    <citation type="submission" date="2023-04" db="EMBL/GenBank/DDBJ databases">
        <title>A chromosome-level genome assembly of the parasitoid wasp Eretmocerus hayati.</title>
        <authorList>
            <person name="Zhong Y."/>
            <person name="Liu S."/>
            <person name="Liu Y."/>
        </authorList>
    </citation>
    <scope>NUCLEOTIDE SEQUENCE</scope>
    <source>
        <strain evidence="1">ZJU_SS_LIU_2023</strain>
    </source>
</reference>
<evidence type="ECO:0000313" key="2">
    <source>
        <dbReference type="Proteomes" id="UP001239111"/>
    </source>
</evidence>
<keyword evidence="2" id="KW-1185">Reference proteome</keyword>
<proteinExistence type="predicted"/>
<gene>
    <name evidence="1" type="ORF">QAD02_003799</name>
</gene>
<accession>A0ACC2NSL6</accession>
<dbReference type="EMBL" id="CM056743">
    <property type="protein sequence ID" value="KAJ8672540.1"/>
    <property type="molecule type" value="Genomic_DNA"/>
</dbReference>
<protein>
    <submittedName>
        <fullName evidence="1">Uncharacterized protein</fullName>
    </submittedName>
</protein>
<comment type="caution">
    <text evidence="1">The sequence shown here is derived from an EMBL/GenBank/DDBJ whole genome shotgun (WGS) entry which is preliminary data.</text>
</comment>
<sequence>MSETKFSLEEEIPSPEIFSDPDVGTNVSVAGTSDDVSSISGGRIEPDIINDDPEWKGVSMDEIYQHKGPFNWQHLPPIQVSPSHTILFEVPLPNRGPPKPHPLAPADKWCQNFVRMPNSFHSLYPIDPEHESSGGFRRRWEVIQEALLQNFMSSHQLEAAILSYNHKYVEKWDFTAFHHFFNEYIDDEEMKMCLGTLVPKMIQLALQLPNLITGSVPLLRRHTSKSISFSQLQVASLLANAFFCTFPRRNSSNPQSEYGSFPYMNFNRLFSSFSEEKSTRCQSVMEKLKCIFHYFRRVTSKAPEGTITIQRRFIPKKNCPRWEKQQMKLLPLHITSKGTIESQGVGLLQVDFANKFVGGGVLNYGCVQEEIRFVICPELLITMLVTEALDDTEALVINGVERFSKYEGYSDSFKWSGDFVDETPRDSSGRLKTCVVAIDALYFKQPNAQFSMGNVIRELNKAYVGFSSEVPVSDLPAIATGNWGCGAFRGDPQLKVLLQLMSAAVAGRSMVYFTFGDTALRDSVADMYWNLIRHDVDIGRLFALISQYDEISPENRSDFYRFLYSRSKIKPLTHYFGGIKKNSLEVGLPSTSKDLSQDKSNFNTEFKKHASMAKLREDELEDKIGKWLESVENDDLDESNKNASTSSDDGLVASDVQLESGETSKCDDKTGSALKSEEKMSPMQKMKQTFEEIFGDRSSNASIKKKVSNLDILNKLILDEVSESPGKNESMEVDLSIDVGKDSPLESVVNKPSKRIQICKQSSQTKINDFFKRKDS</sequence>